<evidence type="ECO:0000313" key="1">
    <source>
        <dbReference type="EMBL" id="EEF58032.1"/>
    </source>
</evidence>
<comment type="caution">
    <text evidence="1">The sequence shown here is derived from an EMBL/GenBank/DDBJ whole genome shotgun (WGS) entry which is preliminary data.</text>
</comment>
<keyword evidence="2" id="KW-1185">Reference proteome</keyword>
<evidence type="ECO:0000313" key="2">
    <source>
        <dbReference type="Proteomes" id="UP000003688"/>
    </source>
</evidence>
<name>B9XQ28_PEDPL</name>
<sequence length="155" mass="16812">MILALGAVIIGALVTSIAFLPPPGRPNVTVTLLGYTNDATGTRLARIAVNNLSASAIRRAALYHIQIPTPTGWTNLSYSHSLGSEMLGAGASQILTVPSPTNQPSWRISFLTYPDAGKGQVVKWVVTDPLLRIGLKPRYRIMFYEIHGDWIEGEK</sequence>
<protein>
    <submittedName>
        <fullName evidence="1">Uncharacterized protein</fullName>
    </submittedName>
</protein>
<accession>B9XQ28</accession>
<gene>
    <name evidence="1" type="ORF">Cflav_PD1169</name>
</gene>
<organism evidence="1 2">
    <name type="scientific">Pedosphaera parvula (strain Ellin514)</name>
    <dbReference type="NCBI Taxonomy" id="320771"/>
    <lineage>
        <taxon>Bacteria</taxon>
        <taxon>Pseudomonadati</taxon>
        <taxon>Verrucomicrobiota</taxon>
        <taxon>Pedosphaerae</taxon>
        <taxon>Pedosphaerales</taxon>
        <taxon>Pedosphaeraceae</taxon>
        <taxon>Pedosphaera</taxon>
    </lineage>
</organism>
<reference evidence="1 2" key="1">
    <citation type="journal article" date="2011" name="J. Bacteriol.">
        <title>Genome sequence of 'Pedosphaera parvula' Ellin514, an aerobic Verrucomicrobial isolate from pasture soil.</title>
        <authorList>
            <person name="Kant R."/>
            <person name="van Passel M.W."/>
            <person name="Sangwan P."/>
            <person name="Palva A."/>
            <person name="Lucas S."/>
            <person name="Copeland A."/>
            <person name="Lapidus A."/>
            <person name="Glavina Del Rio T."/>
            <person name="Dalin E."/>
            <person name="Tice H."/>
            <person name="Bruce D."/>
            <person name="Goodwin L."/>
            <person name="Pitluck S."/>
            <person name="Chertkov O."/>
            <person name="Larimer F.W."/>
            <person name="Land M.L."/>
            <person name="Hauser L."/>
            <person name="Brettin T.S."/>
            <person name="Detter J.C."/>
            <person name="Han S."/>
            <person name="de Vos W.M."/>
            <person name="Janssen P.H."/>
            <person name="Smidt H."/>
        </authorList>
    </citation>
    <scope>NUCLEOTIDE SEQUENCE [LARGE SCALE GENOMIC DNA]</scope>
    <source>
        <strain evidence="1 2">Ellin514</strain>
    </source>
</reference>
<proteinExistence type="predicted"/>
<dbReference type="AlphaFoldDB" id="B9XQ28"/>
<dbReference type="Proteomes" id="UP000003688">
    <property type="component" value="Unassembled WGS sequence"/>
</dbReference>
<dbReference type="EMBL" id="ABOX02000051">
    <property type="protein sequence ID" value="EEF58032.1"/>
    <property type="molecule type" value="Genomic_DNA"/>
</dbReference>
<dbReference type="RefSeq" id="WP_007417914.1">
    <property type="nucleotide sequence ID" value="NZ_ABOX02000051.1"/>
</dbReference>